<protein>
    <submittedName>
        <fullName evidence="1">Uncharacterized protein</fullName>
    </submittedName>
</protein>
<keyword evidence="1" id="KW-0614">Plasmid</keyword>
<evidence type="ECO:0000313" key="1">
    <source>
        <dbReference type="EMBL" id="SGZ37800.1"/>
    </source>
</evidence>
<organism evidence="1">
    <name type="scientific">Aeromonas caviae</name>
    <name type="common">Aeromonas punctata</name>
    <dbReference type="NCBI Taxonomy" id="648"/>
    <lineage>
        <taxon>Bacteria</taxon>
        <taxon>Pseudomonadati</taxon>
        <taxon>Pseudomonadota</taxon>
        <taxon>Gammaproteobacteria</taxon>
        <taxon>Aeromonadales</taxon>
        <taxon>Aeromonadaceae</taxon>
        <taxon>Aeromonas</taxon>
    </lineage>
</organism>
<proteinExistence type="predicted"/>
<dbReference type="AlphaFoldDB" id="A0A1L0AUJ5"/>
<reference evidence="1" key="2">
    <citation type="submission" date="2016-11" db="EMBL/GenBank/DDBJ databases">
        <authorList>
            <person name="Jaros S."/>
            <person name="Januszkiewicz K."/>
            <person name="Wedrychowicz H."/>
        </authorList>
    </citation>
    <scope>NUCLEOTIDE SEQUENCE</scope>
    <source>
        <strain evidence="1">9716_6_18</strain>
        <plasmid evidence="1">9716_6_18</plasmid>
    </source>
</reference>
<name>A0A1L0AUJ5_AERCA</name>
<reference evidence="1" key="1">
    <citation type="submission" date="2016-11" db="EMBL/GenBank/DDBJ databases">
        <title>Aeromonas genus plasmids.</title>
        <authorList>
            <person name="Klemm E.J."/>
            <person name="Page A.J."/>
        </authorList>
    </citation>
    <scope>NUCLEOTIDE SEQUENCE [LARGE SCALE GENOMIC DNA]</scope>
    <source>
        <strain evidence="1">9716_6_18</strain>
        <plasmid evidence="1">9716_6_18</plasmid>
    </source>
</reference>
<geneLocation type="plasmid" evidence="1">
    <name>9716_6_18</name>
</geneLocation>
<sequence>MPRQSIRPVIVGHKSRLFSNCQPNDRFRASVSPLMVLSSASYVSVNSFLESLISACICLREITDSSCICFFNRAARFVVSGIQGPFESPSLPALGIVDCDVVFPLPRHIEGEIFDMLQQIAAAAYKAQFGTMGQEAINQLPHVVRGL</sequence>
<dbReference type="EMBL" id="LT635662">
    <property type="protein sequence ID" value="SGZ37800.1"/>
    <property type="molecule type" value="Genomic_DNA"/>
</dbReference>
<accession>A0A1L0AUJ5</accession>